<evidence type="ECO:0000256" key="1">
    <source>
        <dbReference type="SAM" id="MobiDB-lite"/>
    </source>
</evidence>
<protein>
    <submittedName>
        <fullName evidence="2">Uncharacterized protein</fullName>
    </submittedName>
</protein>
<name>A0A239DTI1_9ACTN</name>
<dbReference type="AlphaFoldDB" id="A0A239DTI1"/>
<dbReference type="Proteomes" id="UP000198373">
    <property type="component" value="Unassembled WGS sequence"/>
</dbReference>
<feature type="region of interest" description="Disordered" evidence="1">
    <location>
        <begin position="55"/>
        <end position="98"/>
    </location>
</feature>
<keyword evidence="3" id="KW-1185">Reference proteome</keyword>
<evidence type="ECO:0000313" key="3">
    <source>
        <dbReference type="Proteomes" id="UP000198373"/>
    </source>
</evidence>
<dbReference type="EMBL" id="FZOO01000003">
    <property type="protein sequence ID" value="SNS35945.1"/>
    <property type="molecule type" value="Genomic_DNA"/>
</dbReference>
<sequence length="98" mass="10061">MSSAERQSEVLDLVVGADGSGSVDAAQLARLGVEPGTHLSVVPISPVRAAERRRSVRGALAGPGPAPSPEDFDAASSAAARDAADRYRHGGVWDPTTR</sequence>
<gene>
    <name evidence="2" type="ORF">SAMN06893096_103368</name>
</gene>
<evidence type="ECO:0000313" key="2">
    <source>
        <dbReference type="EMBL" id="SNS35945.1"/>
    </source>
</evidence>
<organism evidence="2 3">
    <name type="scientific">Geodermatophilus pulveris</name>
    <dbReference type="NCBI Taxonomy" id="1564159"/>
    <lineage>
        <taxon>Bacteria</taxon>
        <taxon>Bacillati</taxon>
        <taxon>Actinomycetota</taxon>
        <taxon>Actinomycetes</taxon>
        <taxon>Geodermatophilales</taxon>
        <taxon>Geodermatophilaceae</taxon>
        <taxon>Geodermatophilus</taxon>
    </lineage>
</organism>
<accession>A0A239DTI1</accession>
<proteinExistence type="predicted"/>
<reference evidence="3" key="1">
    <citation type="submission" date="2017-06" db="EMBL/GenBank/DDBJ databases">
        <authorList>
            <person name="Varghese N."/>
            <person name="Submissions S."/>
        </authorList>
    </citation>
    <scope>NUCLEOTIDE SEQUENCE [LARGE SCALE GENOMIC DNA]</scope>
    <source>
        <strain evidence="3">DSM 46839</strain>
    </source>
</reference>